<dbReference type="Gene3D" id="1.10.132.60">
    <property type="entry name" value="DNA polymerase family B, C-terminal domain"/>
    <property type="match status" value="1"/>
</dbReference>
<keyword evidence="3" id="KW-0808">Transferase</keyword>
<protein>
    <recommendedName>
        <fullName evidence="2">DNA-directed DNA polymerase</fullName>
        <ecNumber evidence="2">2.7.7.7</ecNumber>
    </recommendedName>
</protein>
<feature type="domain" description="DNA-directed DNA polymerase family B exonuclease" evidence="13">
    <location>
        <begin position="188"/>
        <end position="296"/>
    </location>
</feature>
<feature type="domain" description="DNA-directed DNA polymerase family B multifunctional" evidence="12">
    <location>
        <begin position="484"/>
        <end position="571"/>
    </location>
</feature>
<dbReference type="Gene3D" id="3.30.420.10">
    <property type="entry name" value="Ribonuclease H-like superfamily/Ribonuclease H"/>
    <property type="match status" value="1"/>
</dbReference>
<dbReference type="PANTHER" id="PTHR10322">
    <property type="entry name" value="DNA POLYMERASE CATALYTIC SUBUNIT"/>
    <property type="match status" value="1"/>
</dbReference>
<dbReference type="GO" id="GO:0039693">
    <property type="term" value="P:viral DNA genome replication"/>
    <property type="evidence" value="ECO:0007669"/>
    <property type="project" value="UniProtKB-KW"/>
</dbReference>
<dbReference type="Gene3D" id="3.90.1600.10">
    <property type="entry name" value="Palm domain of DNA polymerase"/>
    <property type="match status" value="1"/>
</dbReference>
<dbReference type="GO" id="GO:0003677">
    <property type="term" value="F:DNA binding"/>
    <property type="evidence" value="ECO:0007669"/>
    <property type="project" value="UniProtKB-KW"/>
</dbReference>
<dbReference type="EMBL" id="LR796235">
    <property type="protein sequence ID" value="CAB4129555.1"/>
    <property type="molecule type" value="Genomic_DNA"/>
</dbReference>
<dbReference type="GO" id="GO:0006260">
    <property type="term" value="P:DNA replication"/>
    <property type="evidence" value="ECO:0007669"/>
    <property type="project" value="UniProtKB-KW"/>
</dbReference>
<dbReference type="GO" id="GO:0003887">
    <property type="term" value="F:DNA-directed DNA polymerase activity"/>
    <property type="evidence" value="ECO:0007669"/>
    <property type="project" value="UniProtKB-KW"/>
</dbReference>
<dbReference type="GO" id="GO:0004518">
    <property type="term" value="F:nuclease activity"/>
    <property type="evidence" value="ECO:0007669"/>
    <property type="project" value="UniProtKB-KW"/>
</dbReference>
<dbReference type="InterPro" id="IPR050240">
    <property type="entry name" value="DNA_pol_type-B"/>
</dbReference>
<reference evidence="14" key="1">
    <citation type="submission" date="2020-04" db="EMBL/GenBank/DDBJ databases">
        <authorList>
            <person name="Chiriac C."/>
            <person name="Salcher M."/>
            <person name="Ghai R."/>
            <person name="Kavagutti S V."/>
        </authorList>
    </citation>
    <scope>NUCLEOTIDE SEQUENCE</scope>
</reference>
<accession>A0A6J5L686</accession>
<comment type="similarity">
    <text evidence="1">Belongs to the DNA polymerase type-B family.</text>
</comment>
<evidence type="ECO:0000256" key="8">
    <source>
        <dbReference type="ARBA" id="ARBA00022932"/>
    </source>
</evidence>
<dbReference type="InterPro" id="IPR023211">
    <property type="entry name" value="DNA_pol_palm_dom_sf"/>
</dbReference>
<gene>
    <name evidence="14" type="ORF">UFOVP117_25</name>
</gene>
<dbReference type="InterPro" id="IPR006133">
    <property type="entry name" value="DNA-dir_DNA_pol_B_exonuc"/>
</dbReference>
<proteinExistence type="inferred from homology"/>
<keyword evidence="4" id="KW-0548">Nucleotidyltransferase</keyword>
<evidence type="ECO:0000256" key="5">
    <source>
        <dbReference type="ARBA" id="ARBA00022705"/>
    </source>
</evidence>
<evidence type="ECO:0000256" key="11">
    <source>
        <dbReference type="ARBA" id="ARBA00049244"/>
    </source>
</evidence>
<evidence type="ECO:0000256" key="7">
    <source>
        <dbReference type="ARBA" id="ARBA00022801"/>
    </source>
</evidence>
<dbReference type="Pfam" id="PF00136">
    <property type="entry name" value="DNA_pol_B"/>
    <property type="match status" value="1"/>
</dbReference>
<dbReference type="SMART" id="SM00486">
    <property type="entry name" value="POLBc"/>
    <property type="match status" value="1"/>
</dbReference>
<keyword evidence="9" id="KW-1194">Viral DNA replication</keyword>
<dbReference type="InterPro" id="IPR006172">
    <property type="entry name" value="DNA-dir_DNA_pol_B"/>
</dbReference>
<evidence type="ECO:0000313" key="14">
    <source>
        <dbReference type="EMBL" id="CAB4129555.1"/>
    </source>
</evidence>
<sequence>MISNEEIENFLQGNDDEKYIVSVEYDYVKDCVWKIIEHPIHGKQIKKDTFIPFAWVGDLRGLNFYKSSKALQKEAMTKHKIVIEKLRTDGNERLEKGLTFMVKSLNGYRSLIQFFRDGGVDPWGETTKGLVLILPPVEQFLVTKEKRLFKGFDDYNSITRFVFDLETTALEPKDGRIFMIGMKTNKGFSQVIECSDEDQEREGIIKFFNTIDEIKPSIIASYNGFNFDWLWIFERAKALKLDIKKIAKTLNPINPIKQSESMLKLANEVERFNQTSMWGYNVIDTLHAVRRAQAINSSIKSAGLKYITQYIKAEAPDRVYIDHTDIGPFYAKKEDFWLNIQNGKYKKVGVDPKIDDACSKHSNIYIKTTGDDLVERYLDDDLEETLTVDEEFNQGSFLLASLVPTTYERVSTMGTATLWEIQMRAWSYKNMLAIPKKNEKTEFVGGLSRLLKVGFSTDVLKLDFSSLYPSIQLVHDVFPTCDITGAMKGMLNYFRNTRIKYKNLAKEYQDIDKKQATSFDRKQLPIKIFINSMFGALSAPQVFHWGDMYMGEQITCTGRQYLRQMLRFFMKRGYVALVCDTDGMNFSLPEGGVDDRRYIGKGKNWLVKEGKEYKGYDADVAEFNDMFMKGAMGLDCDGTWKSCMNIARKNYATMEHNGKIKLTGNSIKSKKLPLYIEDFLDKGIKMLLEGNGQDFVEWYYEYLEVIFNQQIPLMKIAQRAKVKLSIDDYKKRSNQKTKAGNMMSMMAHMELAIRDGIAVSLGDVIFYVNNGLKASHGDVQKVNKPKKGWPQEQLDIFFNTNEDRKEKVKFLQKNGWEQSWGEDNWVRSDATNKEANTGIPTERAYQIAISDTASSVVQLNCYRLNPAELESNPTMTGEYNIARAIATFNKRIEPLLIVFNEEIRNNLIVTDPKDRGLFTKEQCKLINGVPFENGDQDSIEDLLTITDQEMVYWGKRGINPEYIYELAEEGWEEMV</sequence>
<dbReference type="InterPro" id="IPR012337">
    <property type="entry name" value="RNaseH-like_sf"/>
</dbReference>
<dbReference type="InterPro" id="IPR036397">
    <property type="entry name" value="RNaseH_sf"/>
</dbReference>
<dbReference type="GO" id="GO:0000166">
    <property type="term" value="F:nucleotide binding"/>
    <property type="evidence" value="ECO:0007669"/>
    <property type="project" value="InterPro"/>
</dbReference>
<keyword evidence="5" id="KW-0235">DNA replication</keyword>
<dbReference type="PANTHER" id="PTHR10322:SF23">
    <property type="entry name" value="DNA POLYMERASE DELTA CATALYTIC SUBUNIT"/>
    <property type="match status" value="1"/>
</dbReference>
<evidence type="ECO:0000259" key="12">
    <source>
        <dbReference type="Pfam" id="PF00136"/>
    </source>
</evidence>
<dbReference type="InterPro" id="IPR043502">
    <property type="entry name" value="DNA/RNA_pol_sf"/>
</dbReference>
<dbReference type="GO" id="GO:0016787">
    <property type="term" value="F:hydrolase activity"/>
    <property type="evidence" value="ECO:0007669"/>
    <property type="project" value="UniProtKB-KW"/>
</dbReference>
<evidence type="ECO:0000256" key="9">
    <source>
        <dbReference type="ARBA" id="ARBA00023109"/>
    </source>
</evidence>
<dbReference type="Pfam" id="PF03104">
    <property type="entry name" value="DNA_pol_B_exo1"/>
    <property type="match status" value="1"/>
</dbReference>
<dbReference type="SUPFAM" id="SSF53098">
    <property type="entry name" value="Ribonuclease H-like"/>
    <property type="match status" value="1"/>
</dbReference>
<keyword evidence="7" id="KW-0378">Hydrolase</keyword>
<name>A0A6J5L686_9CAUD</name>
<organism evidence="14">
    <name type="scientific">uncultured Caudovirales phage</name>
    <dbReference type="NCBI Taxonomy" id="2100421"/>
    <lineage>
        <taxon>Viruses</taxon>
        <taxon>Duplodnaviria</taxon>
        <taxon>Heunggongvirae</taxon>
        <taxon>Uroviricota</taxon>
        <taxon>Caudoviricetes</taxon>
        <taxon>Peduoviridae</taxon>
        <taxon>Maltschvirus</taxon>
        <taxon>Maltschvirus maltsch</taxon>
    </lineage>
</organism>
<dbReference type="InterPro" id="IPR006134">
    <property type="entry name" value="DNA-dir_DNA_pol_B_multi_dom"/>
</dbReference>
<evidence type="ECO:0000256" key="3">
    <source>
        <dbReference type="ARBA" id="ARBA00022679"/>
    </source>
</evidence>
<evidence type="ECO:0000259" key="13">
    <source>
        <dbReference type="Pfam" id="PF03104"/>
    </source>
</evidence>
<dbReference type="InterPro" id="IPR042087">
    <property type="entry name" value="DNA_pol_B_thumb"/>
</dbReference>
<keyword evidence="8" id="KW-0239">DNA-directed DNA polymerase</keyword>
<evidence type="ECO:0000256" key="6">
    <source>
        <dbReference type="ARBA" id="ARBA00022722"/>
    </source>
</evidence>
<keyword evidence="6" id="KW-0540">Nuclease</keyword>
<dbReference type="EC" id="2.7.7.7" evidence="2"/>
<dbReference type="SUPFAM" id="SSF56672">
    <property type="entry name" value="DNA/RNA polymerases"/>
    <property type="match status" value="1"/>
</dbReference>
<evidence type="ECO:0000256" key="10">
    <source>
        <dbReference type="ARBA" id="ARBA00023125"/>
    </source>
</evidence>
<keyword evidence="10" id="KW-0238">DNA-binding</keyword>
<evidence type="ECO:0000256" key="2">
    <source>
        <dbReference type="ARBA" id="ARBA00012417"/>
    </source>
</evidence>
<evidence type="ECO:0000256" key="4">
    <source>
        <dbReference type="ARBA" id="ARBA00022695"/>
    </source>
</evidence>
<comment type="catalytic activity">
    <reaction evidence="11">
        <text>DNA(n) + a 2'-deoxyribonucleoside 5'-triphosphate = DNA(n+1) + diphosphate</text>
        <dbReference type="Rhea" id="RHEA:22508"/>
        <dbReference type="Rhea" id="RHEA-COMP:17339"/>
        <dbReference type="Rhea" id="RHEA-COMP:17340"/>
        <dbReference type="ChEBI" id="CHEBI:33019"/>
        <dbReference type="ChEBI" id="CHEBI:61560"/>
        <dbReference type="ChEBI" id="CHEBI:173112"/>
        <dbReference type="EC" id="2.7.7.7"/>
    </reaction>
</comment>
<evidence type="ECO:0000256" key="1">
    <source>
        <dbReference type="ARBA" id="ARBA00005755"/>
    </source>
</evidence>